<dbReference type="STRING" id="538381.GCA_001696535_00551"/>
<dbReference type="InterPro" id="IPR015422">
    <property type="entry name" value="PyrdxlP-dep_Trfase_small"/>
</dbReference>
<dbReference type="InterPro" id="IPR015421">
    <property type="entry name" value="PyrdxlP-dep_Trfase_major"/>
</dbReference>
<evidence type="ECO:0000256" key="2">
    <source>
        <dbReference type="ARBA" id="ARBA00006966"/>
    </source>
</evidence>
<dbReference type="PIRSF" id="PIRSF017617">
    <property type="entry name" value="Thr_aldolase"/>
    <property type="match status" value="1"/>
</dbReference>
<protein>
    <submittedName>
        <fullName evidence="7">L-threonine aldolase</fullName>
    </submittedName>
</protein>
<evidence type="ECO:0000256" key="1">
    <source>
        <dbReference type="ARBA" id="ARBA00001933"/>
    </source>
</evidence>
<dbReference type="EMBL" id="OBML01000013">
    <property type="protein sequence ID" value="SOC23771.1"/>
    <property type="molecule type" value="Genomic_DNA"/>
</dbReference>
<dbReference type="PANTHER" id="PTHR48097">
    <property type="entry name" value="L-THREONINE ALDOLASE-RELATED"/>
    <property type="match status" value="1"/>
</dbReference>
<keyword evidence="8" id="KW-1185">Reference proteome</keyword>
<dbReference type="Pfam" id="PF01212">
    <property type="entry name" value="Beta_elim_lyase"/>
    <property type="match status" value="1"/>
</dbReference>
<dbReference type="InterPro" id="IPR023603">
    <property type="entry name" value="Low_specificity_L-TA-like"/>
</dbReference>
<dbReference type="RefSeq" id="WP_097176293.1">
    <property type="nucleotide sequence ID" value="NZ_OBML01000013.1"/>
</dbReference>
<keyword evidence="4" id="KW-0663">Pyridoxal phosphate</keyword>
<dbReference type="GO" id="GO:0005829">
    <property type="term" value="C:cytosol"/>
    <property type="evidence" value="ECO:0007669"/>
    <property type="project" value="TreeGrafter"/>
</dbReference>
<dbReference type="OrthoDB" id="9774495at2"/>
<dbReference type="Proteomes" id="UP000219331">
    <property type="component" value="Unassembled WGS sequence"/>
</dbReference>
<sequence length="353" mass="36700">MTYLDFRSDFLSRPCARMAKTMVEAALSPAGFGLREDPWQQRLEARAAELLGQEDALLLPTCTMANLVATLAWTRPGDTVLGDATNHLAISEAGGYAAVAGVEYRGLSGAFGVSPIGDWQAASAPPADAQRAAVRLFVLETSHNRGGGNAIGGDHVDAVAEVARAAGAALHLDGSRLFNAAVALGETPAGIAGGASSVAVSLNKGLGAPSGAVLAGPRGFIEDALRIRQRLGGGMRPVSLIASAGLAALDDWPRLGADHETAARLREGCRGLPGLAPVDPPVPTNIVLLRLAPRFGGPEAFCRNLSRDGVLAIPFGADLVRFVTYRDITPSAVDRALQTLARLATTHERQHDE</sequence>
<evidence type="ECO:0000313" key="7">
    <source>
        <dbReference type="EMBL" id="SOC23771.1"/>
    </source>
</evidence>
<evidence type="ECO:0000259" key="6">
    <source>
        <dbReference type="Pfam" id="PF01212"/>
    </source>
</evidence>
<comment type="cofactor">
    <cofactor evidence="1">
        <name>pyridoxal 5'-phosphate</name>
        <dbReference type="ChEBI" id="CHEBI:597326"/>
    </cofactor>
</comment>
<feature type="domain" description="Aromatic amino acid beta-eliminating lyase/threonine aldolase" evidence="6">
    <location>
        <begin position="5"/>
        <end position="289"/>
    </location>
</feature>
<reference evidence="7 8" key="1">
    <citation type="submission" date="2017-08" db="EMBL/GenBank/DDBJ databases">
        <authorList>
            <person name="de Groot N.N."/>
        </authorList>
    </citation>
    <scope>NUCLEOTIDE SEQUENCE [LARGE SCALE GENOMIC DNA]</scope>
    <source>
        <strain evidence="7 8">USBA 352</strain>
    </source>
</reference>
<dbReference type="InterPro" id="IPR001597">
    <property type="entry name" value="ArAA_b-elim_lyase/Thr_aldolase"/>
</dbReference>
<dbReference type="SUPFAM" id="SSF53383">
    <property type="entry name" value="PLP-dependent transferases"/>
    <property type="match status" value="1"/>
</dbReference>
<comment type="similarity">
    <text evidence="2">Belongs to the threonine aldolase family.</text>
</comment>
<dbReference type="GO" id="GO:0006567">
    <property type="term" value="P:L-threonine catabolic process"/>
    <property type="evidence" value="ECO:0007669"/>
    <property type="project" value="TreeGrafter"/>
</dbReference>
<accession>A0A285TRH4</accession>
<evidence type="ECO:0000256" key="5">
    <source>
        <dbReference type="PIRSR" id="PIRSR017617-1"/>
    </source>
</evidence>
<dbReference type="Gene3D" id="3.40.640.10">
    <property type="entry name" value="Type I PLP-dependent aspartate aminotransferase-like (Major domain)"/>
    <property type="match status" value="1"/>
</dbReference>
<dbReference type="GO" id="GO:0008732">
    <property type="term" value="F:L-allo-threonine aldolase activity"/>
    <property type="evidence" value="ECO:0007669"/>
    <property type="project" value="TreeGrafter"/>
</dbReference>
<comment type="subunit">
    <text evidence="3">Homotetramer.</text>
</comment>
<evidence type="ECO:0000313" key="8">
    <source>
        <dbReference type="Proteomes" id="UP000219331"/>
    </source>
</evidence>
<dbReference type="PANTHER" id="PTHR48097:SF9">
    <property type="entry name" value="L-THREONINE ALDOLASE"/>
    <property type="match status" value="1"/>
</dbReference>
<proteinExistence type="inferred from homology"/>
<dbReference type="NCBIfam" id="NF041359">
    <property type="entry name" value="GntG_guanitoxin"/>
    <property type="match status" value="1"/>
</dbReference>
<gene>
    <name evidence="7" type="ORF">SAMN05421512_11367</name>
</gene>
<dbReference type="Gene3D" id="3.90.1150.10">
    <property type="entry name" value="Aspartate Aminotransferase, domain 1"/>
    <property type="match status" value="1"/>
</dbReference>
<feature type="modified residue" description="N6-(pyridoxal phosphate)lysine" evidence="5">
    <location>
        <position position="204"/>
    </location>
</feature>
<evidence type="ECO:0000256" key="3">
    <source>
        <dbReference type="ARBA" id="ARBA00011881"/>
    </source>
</evidence>
<organism evidence="7 8">
    <name type="scientific">Stappia indica</name>
    <dbReference type="NCBI Taxonomy" id="538381"/>
    <lineage>
        <taxon>Bacteria</taxon>
        <taxon>Pseudomonadati</taxon>
        <taxon>Pseudomonadota</taxon>
        <taxon>Alphaproteobacteria</taxon>
        <taxon>Hyphomicrobiales</taxon>
        <taxon>Stappiaceae</taxon>
        <taxon>Stappia</taxon>
    </lineage>
</organism>
<dbReference type="InterPro" id="IPR015424">
    <property type="entry name" value="PyrdxlP-dep_Trfase"/>
</dbReference>
<dbReference type="GO" id="GO:0006545">
    <property type="term" value="P:glycine biosynthetic process"/>
    <property type="evidence" value="ECO:0007669"/>
    <property type="project" value="TreeGrafter"/>
</dbReference>
<name>A0A285TRH4_9HYPH</name>
<dbReference type="AlphaFoldDB" id="A0A285TRH4"/>
<evidence type="ECO:0000256" key="4">
    <source>
        <dbReference type="ARBA" id="ARBA00022898"/>
    </source>
</evidence>